<feature type="region of interest" description="Disordered" evidence="1">
    <location>
        <begin position="1"/>
        <end position="56"/>
    </location>
</feature>
<evidence type="ECO:0000256" key="1">
    <source>
        <dbReference type="SAM" id="MobiDB-lite"/>
    </source>
</evidence>
<reference evidence="3 4" key="1">
    <citation type="submission" date="2019-08" db="EMBL/GenBank/DDBJ databases">
        <title>Draft genome sequences of two oriental melons (Cucumis melo L. var makuwa).</title>
        <authorList>
            <person name="Kwon S.-Y."/>
        </authorList>
    </citation>
    <scope>NUCLEOTIDE SEQUENCE [LARGE SCALE GENOMIC DNA]</scope>
    <source>
        <strain evidence="4">cv. SW 3</strain>
        <tissue evidence="3">Leaf</tissue>
    </source>
</reference>
<feature type="compositionally biased region" description="Basic residues" evidence="1">
    <location>
        <begin position="31"/>
        <end position="40"/>
    </location>
</feature>
<feature type="compositionally biased region" description="Acidic residues" evidence="1">
    <location>
        <begin position="17"/>
        <end position="26"/>
    </location>
</feature>
<accession>A0A5A7SK09</accession>
<evidence type="ECO:0000256" key="2">
    <source>
        <dbReference type="SAM" id="Phobius"/>
    </source>
</evidence>
<dbReference type="Proteomes" id="UP000321393">
    <property type="component" value="Unassembled WGS sequence"/>
</dbReference>
<keyword evidence="2" id="KW-0472">Membrane</keyword>
<feature type="region of interest" description="Disordered" evidence="1">
    <location>
        <begin position="486"/>
        <end position="505"/>
    </location>
</feature>
<sequence length="839" mass="92352">MNEDKLHPELEPQMTQEQEEEAEYEEEPHVLLRKTSRHHAQSTFSSSTDSDEMFSGNSQGLQFVIRDQQLQQQNRGTGYSNGSSRLEIEDDHPVYEVIPSDEIEVVATRKTDAQNGTPIKFQRDQSRSLAVAIPPSNGEIEKQALYYPSLDNGTTGYKRVELRTENGNEVTDLYLERIYEKPSSHNFYCPNCQACITKVIIRDREWVNNTVSPRVPTQVDKFRCTSCLSFLIPIAGSWLFPRLVSPDPEEEVSSGPGNNVENIEYREREIFQVQETRDSQESQLDRAPVPDQSVDNAVADKNEGDHAVTLARPSLKIASDEGIIAQEKKFVCQRHNMWIIVPDPSVGNAVADHTRDIHAVSDSKPTHPSLNPTVAEERFLPVKGVESKQGIQADSINKTQVRDQLVEFDMWTNDNTLETNVDSTVDPSILDSAKDTKKVIAVENIVVGIPYTSHESNGSVRDDNQTSKVNKVLVQNQSNGFAVLSKSETDTKANSTPGHTDSVTDAFDEKKGIDVEHVVVGIPYPSLESKGGLLDRLRLPAFFNKAPVPDQSAALAKTEIPKAPEPVEATVPDSSPVSASLEAPTTVERATDTAVGSHEVEAGPVAISIDDSLDEQIEPESSRYNRWEIVKSIVYGGLAESITSLGIVTSAASANTGTGNIVVLSLANLISGLFILGHNLTGLKSEQFRTSNETDDDDHVDRYEVVLGNRENYILHFVLAIFSFVLFGLVPPLVYGFSFTKSNDKDLKLTAVAGASLLCITLLALGKAYIQRPNRWDVYIKTVVSYIVIAAGAGGFSYLAGNLIDKCVKKYGWFEENPAFNLGLPLPEMSLVKAAWGSS</sequence>
<feature type="compositionally biased region" description="Basic and acidic residues" evidence="1">
    <location>
        <begin position="274"/>
        <end position="284"/>
    </location>
</feature>
<feature type="transmembrane region" description="Helical" evidence="2">
    <location>
        <begin position="713"/>
        <end position="737"/>
    </location>
</feature>
<feature type="transmembrane region" description="Helical" evidence="2">
    <location>
        <begin position="782"/>
        <end position="801"/>
    </location>
</feature>
<dbReference type="EMBL" id="SSTE01022979">
    <property type="protein sequence ID" value="KAA0026136.1"/>
    <property type="molecule type" value="Genomic_DNA"/>
</dbReference>
<protein>
    <submittedName>
        <fullName evidence="3">Membrane protein of ER body-like protein isoform X4</fullName>
    </submittedName>
</protein>
<dbReference type="PANTHER" id="PTHR38937:SF2">
    <property type="entry name" value="MEMBRANE PROTEIN OF ER BODY-LIKE PROTEIN ISOFORM X1"/>
    <property type="match status" value="1"/>
</dbReference>
<feature type="compositionally biased region" description="Polar residues" evidence="1">
    <location>
        <begin position="492"/>
        <end position="503"/>
    </location>
</feature>
<dbReference type="AlphaFoldDB" id="A0A5A7SK09"/>
<gene>
    <name evidence="3" type="ORF">E6C27_scaffold19G00870</name>
</gene>
<keyword evidence="2" id="KW-1133">Transmembrane helix</keyword>
<name>A0A5A7SK09_CUCMM</name>
<comment type="caution">
    <text evidence="3">The sequence shown here is derived from an EMBL/GenBank/DDBJ whole genome shotgun (WGS) entry which is preliminary data.</text>
</comment>
<dbReference type="OrthoDB" id="1924921at2759"/>
<proteinExistence type="predicted"/>
<dbReference type="PANTHER" id="PTHR38937">
    <property type="entry name" value="MEMBRANE PROTEIN OF ER BODY-LIKE PROTEIN"/>
    <property type="match status" value="1"/>
</dbReference>
<evidence type="ECO:0000313" key="3">
    <source>
        <dbReference type="EMBL" id="KAA0026136.1"/>
    </source>
</evidence>
<feature type="transmembrane region" description="Helical" evidence="2">
    <location>
        <begin position="749"/>
        <end position="770"/>
    </location>
</feature>
<dbReference type="STRING" id="1194695.A0A5A7SK09"/>
<feature type="compositionally biased region" description="Basic and acidic residues" evidence="1">
    <location>
        <begin position="1"/>
        <end position="10"/>
    </location>
</feature>
<dbReference type="InterPro" id="IPR052843">
    <property type="entry name" value="ER_body_metal_sequester"/>
</dbReference>
<keyword evidence="2" id="KW-0812">Transmembrane</keyword>
<organism evidence="3 4">
    <name type="scientific">Cucumis melo var. makuwa</name>
    <name type="common">Oriental melon</name>
    <dbReference type="NCBI Taxonomy" id="1194695"/>
    <lineage>
        <taxon>Eukaryota</taxon>
        <taxon>Viridiplantae</taxon>
        <taxon>Streptophyta</taxon>
        <taxon>Embryophyta</taxon>
        <taxon>Tracheophyta</taxon>
        <taxon>Spermatophyta</taxon>
        <taxon>Magnoliopsida</taxon>
        <taxon>eudicotyledons</taxon>
        <taxon>Gunneridae</taxon>
        <taxon>Pentapetalae</taxon>
        <taxon>rosids</taxon>
        <taxon>fabids</taxon>
        <taxon>Cucurbitales</taxon>
        <taxon>Cucurbitaceae</taxon>
        <taxon>Benincaseae</taxon>
        <taxon>Cucumis</taxon>
    </lineage>
</organism>
<feature type="region of interest" description="Disordered" evidence="1">
    <location>
        <begin position="274"/>
        <end position="305"/>
    </location>
</feature>
<evidence type="ECO:0000313" key="4">
    <source>
        <dbReference type="Proteomes" id="UP000321393"/>
    </source>
</evidence>
<feature type="region of interest" description="Disordered" evidence="1">
    <location>
        <begin position="566"/>
        <end position="586"/>
    </location>
</feature>